<proteinExistence type="predicted"/>
<sequence>MVVELNQYINERIKELTACKLETLKLLKDTAKTGDEINLDEEKDLLNKKMQYYIATGALAELEELKKVLNG</sequence>
<comment type="caution">
    <text evidence="1">The sequence shown here is derived from an EMBL/GenBank/DDBJ whole genome shotgun (WGS) entry which is preliminary data.</text>
</comment>
<protein>
    <submittedName>
        <fullName evidence="1">Uncharacterized protein</fullName>
    </submittedName>
</protein>
<reference evidence="1 2" key="1">
    <citation type="submission" date="2023-01" db="EMBL/GenBank/DDBJ databases">
        <title>Bacillus changyiensis sp. nov., isolated from a coastal deposit.</title>
        <authorList>
            <person name="Xiao G."/>
            <person name="Lai Q."/>
            <person name="Hu Z."/>
            <person name="Shao Z."/>
        </authorList>
    </citation>
    <scope>NUCLEOTIDE SEQUENCE [LARGE SCALE GENOMIC DNA]</scope>
    <source>
        <strain evidence="1 2">CLL-7-23</strain>
    </source>
</reference>
<keyword evidence="2" id="KW-1185">Reference proteome</keyword>
<dbReference type="RefSeq" id="WP_271340989.1">
    <property type="nucleotide sequence ID" value="NZ_JAQKAB010000007.1"/>
</dbReference>
<organism evidence="1 2">
    <name type="scientific">Bacillus changyiensis</name>
    <dbReference type="NCBI Taxonomy" id="3004103"/>
    <lineage>
        <taxon>Bacteria</taxon>
        <taxon>Bacillati</taxon>
        <taxon>Bacillota</taxon>
        <taxon>Bacilli</taxon>
        <taxon>Bacillales</taxon>
        <taxon>Bacillaceae</taxon>
        <taxon>Bacillus</taxon>
    </lineage>
</organism>
<gene>
    <name evidence="1" type="ORF">PJ311_10975</name>
</gene>
<evidence type="ECO:0000313" key="1">
    <source>
        <dbReference type="EMBL" id="MDA7027130.1"/>
    </source>
</evidence>
<evidence type="ECO:0000313" key="2">
    <source>
        <dbReference type="Proteomes" id="UP001211894"/>
    </source>
</evidence>
<name>A0ABT4X4P0_9BACI</name>
<dbReference type="Proteomes" id="UP001211894">
    <property type="component" value="Unassembled WGS sequence"/>
</dbReference>
<accession>A0ABT4X4P0</accession>
<dbReference type="EMBL" id="JAQKAB010000007">
    <property type="protein sequence ID" value="MDA7027130.1"/>
    <property type="molecule type" value="Genomic_DNA"/>
</dbReference>